<gene>
    <name evidence="9" type="ORF">AMON00008_LOCUS27610</name>
</gene>
<dbReference type="PANTHER" id="PTHR13140:SF845">
    <property type="entry name" value="MYOSIN-LIKE PROTEIN"/>
    <property type="match status" value="1"/>
</dbReference>
<dbReference type="GO" id="GO:0005524">
    <property type="term" value="F:ATP binding"/>
    <property type="evidence" value="ECO:0007669"/>
    <property type="project" value="UniProtKB-KW"/>
</dbReference>
<keyword evidence="3 6" id="KW-0518">Myosin</keyword>
<feature type="region of interest" description="Disordered" evidence="7">
    <location>
        <begin position="1"/>
        <end position="45"/>
    </location>
</feature>
<evidence type="ECO:0000259" key="8">
    <source>
        <dbReference type="PROSITE" id="PS51456"/>
    </source>
</evidence>
<dbReference type="Pfam" id="PF00612">
    <property type="entry name" value="IQ"/>
    <property type="match status" value="1"/>
</dbReference>
<dbReference type="GO" id="GO:0005737">
    <property type="term" value="C:cytoplasm"/>
    <property type="evidence" value="ECO:0007669"/>
    <property type="project" value="TreeGrafter"/>
</dbReference>
<feature type="compositionally biased region" description="Pro residues" evidence="7">
    <location>
        <begin position="1"/>
        <end position="10"/>
    </location>
</feature>
<keyword evidence="1" id="KW-0547">Nucleotide-binding</keyword>
<accession>A0A7S4QYN3</accession>
<proteinExistence type="inferred from homology"/>
<feature type="compositionally biased region" description="Low complexity" evidence="7">
    <location>
        <begin position="489"/>
        <end position="532"/>
    </location>
</feature>
<protein>
    <recommendedName>
        <fullName evidence="8">Myosin motor domain-containing protein</fullName>
    </recommendedName>
</protein>
<dbReference type="Gene3D" id="1.20.5.190">
    <property type="match status" value="1"/>
</dbReference>
<organism evidence="9">
    <name type="scientific">Alexandrium monilatum</name>
    <dbReference type="NCBI Taxonomy" id="311494"/>
    <lineage>
        <taxon>Eukaryota</taxon>
        <taxon>Sar</taxon>
        <taxon>Alveolata</taxon>
        <taxon>Dinophyceae</taxon>
        <taxon>Gonyaulacales</taxon>
        <taxon>Pyrocystaceae</taxon>
        <taxon>Alexandrium</taxon>
    </lineage>
</organism>
<feature type="domain" description="Myosin motor" evidence="8">
    <location>
        <begin position="1"/>
        <end position="202"/>
    </location>
</feature>
<dbReference type="InterPro" id="IPR027417">
    <property type="entry name" value="P-loop_NTPase"/>
</dbReference>
<dbReference type="Gene3D" id="1.20.58.530">
    <property type="match status" value="1"/>
</dbReference>
<feature type="region of interest" description="Disordered" evidence="7">
    <location>
        <begin position="578"/>
        <end position="699"/>
    </location>
</feature>
<dbReference type="PANTHER" id="PTHR13140">
    <property type="entry name" value="MYOSIN"/>
    <property type="match status" value="1"/>
</dbReference>
<dbReference type="GO" id="GO:0016020">
    <property type="term" value="C:membrane"/>
    <property type="evidence" value="ECO:0007669"/>
    <property type="project" value="TreeGrafter"/>
</dbReference>
<evidence type="ECO:0000256" key="7">
    <source>
        <dbReference type="SAM" id="MobiDB-lite"/>
    </source>
</evidence>
<dbReference type="Pfam" id="PF00063">
    <property type="entry name" value="Myosin_head"/>
    <property type="match status" value="1"/>
</dbReference>
<evidence type="ECO:0000313" key="9">
    <source>
        <dbReference type="EMBL" id="CAE4597978.1"/>
    </source>
</evidence>
<feature type="compositionally biased region" description="Low complexity" evidence="7">
    <location>
        <begin position="603"/>
        <end position="613"/>
    </location>
</feature>
<evidence type="ECO:0000256" key="5">
    <source>
        <dbReference type="ARBA" id="ARBA00023203"/>
    </source>
</evidence>
<evidence type="ECO:0000256" key="1">
    <source>
        <dbReference type="ARBA" id="ARBA00022741"/>
    </source>
</evidence>
<comment type="similarity">
    <text evidence="6">Belongs to the TRAFAC class myosin-kinesin ATPase superfamily. Myosin family.</text>
</comment>
<dbReference type="InterPro" id="IPR036961">
    <property type="entry name" value="Kinesin_motor_dom_sf"/>
</dbReference>
<feature type="region of interest" description="Disordered" evidence="7">
    <location>
        <begin position="390"/>
        <end position="410"/>
    </location>
</feature>
<dbReference type="SUPFAM" id="SSF52540">
    <property type="entry name" value="P-loop containing nucleoside triphosphate hydrolases"/>
    <property type="match status" value="1"/>
</dbReference>
<name>A0A7S4QYN3_9DINO</name>
<dbReference type="GO" id="GO:0000146">
    <property type="term" value="F:microfilament motor activity"/>
    <property type="evidence" value="ECO:0007669"/>
    <property type="project" value="TreeGrafter"/>
</dbReference>
<dbReference type="PROSITE" id="PS50096">
    <property type="entry name" value="IQ"/>
    <property type="match status" value="2"/>
</dbReference>
<dbReference type="SMART" id="SM00015">
    <property type="entry name" value="IQ"/>
    <property type="match status" value="2"/>
</dbReference>
<dbReference type="GO" id="GO:0016459">
    <property type="term" value="C:myosin complex"/>
    <property type="evidence" value="ECO:0007669"/>
    <property type="project" value="UniProtKB-KW"/>
</dbReference>
<keyword evidence="5 6" id="KW-0009">Actin-binding</keyword>
<evidence type="ECO:0000256" key="4">
    <source>
        <dbReference type="ARBA" id="ARBA00023175"/>
    </source>
</evidence>
<sequence>MLLLPPPPGPAGLAAWPAGRSPRQWPPPLLLPEEPRPPDAPWHGHGRRRQLFGRTVIQAFRSELDSLVQSFMREDTCCHYVRCVKPNLPLQPHTFDSQSVLRQCRYSGLLETVQIRQLGYPHRRPLSAFVERYAALAWPLGRAVGWGSRPRWSELPHEDLCVWASAILARADAGGSSGDALIGRTKVLMRSRAFARLEALRGEVQAGGVVIQAAARCRLARTRFRRMRAAAVWLQARVRGLLARRAAWRLRALAARTSAAVRIQRRFRRCRARAVGGRRGARPEPLRACAGAPGPPPRGAPPAVWGGRPPASRSASPRAGQRCASGGPRKTSTAALSASGEEPDRQHQVQMDAMRAQCDALREYRARLLRELAGARHAHPAAAVPTPLRAASSLHAGSRQTLPPHLPQPERVPHAVALFPRCGLPARPPSWRGGRPAGGPGAATPRRGPSPHRSSRPLLRPPSPRPACGCWVEAPPSPRQDPHAPLPLASQASRRSGQAAPGEEAAAAPAPALSAAGSRAATPRPRSPSRNRSPSEGRLEAGLDRHGGIVRELLSRCGKISEMQRKQSLLLLCGEPDQAPASMRMGHPAASSPGLPLPPPRTPRCGRTTTSGSPGAALGCRGAAPPSPRPPPPSTSPPPRAAAAAGRGPWPARWQEGPGGHTAALQASTPSLHSAAAVAAQRGRRLGRSASEAPTRSAA</sequence>
<dbReference type="GO" id="GO:0051015">
    <property type="term" value="F:actin filament binding"/>
    <property type="evidence" value="ECO:0007669"/>
    <property type="project" value="TreeGrafter"/>
</dbReference>
<evidence type="ECO:0000256" key="3">
    <source>
        <dbReference type="ARBA" id="ARBA00023123"/>
    </source>
</evidence>
<feature type="region of interest" description="Disordered" evidence="7">
    <location>
        <begin position="426"/>
        <end position="548"/>
    </location>
</feature>
<dbReference type="Gene3D" id="3.40.850.10">
    <property type="entry name" value="Kinesin motor domain"/>
    <property type="match status" value="1"/>
</dbReference>
<comment type="caution">
    <text evidence="6">Lacks conserved residue(s) required for the propagation of feature annotation.</text>
</comment>
<feature type="compositionally biased region" description="Basic and acidic residues" evidence="7">
    <location>
        <begin position="533"/>
        <end position="548"/>
    </location>
</feature>
<feature type="compositionally biased region" description="Pro residues" evidence="7">
    <location>
        <begin position="625"/>
        <end position="640"/>
    </location>
</feature>
<dbReference type="EMBL" id="HBNR01039844">
    <property type="protein sequence ID" value="CAE4597978.1"/>
    <property type="molecule type" value="Transcribed_RNA"/>
</dbReference>
<feature type="region of interest" description="Disordered" evidence="7">
    <location>
        <begin position="273"/>
        <end position="348"/>
    </location>
</feature>
<dbReference type="InterPro" id="IPR001609">
    <property type="entry name" value="Myosin_head_motor_dom-like"/>
</dbReference>
<dbReference type="PROSITE" id="PS51456">
    <property type="entry name" value="MYOSIN_MOTOR"/>
    <property type="match status" value="1"/>
</dbReference>
<evidence type="ECO:0000256" key="2">
    <source>
        <dbReference type="ARBA" id="ARBA00022840"/>
    </source>
</evidence>
<keyword evidence="2" id="KW-0067">ATP-binding</keyword>
<dbReference type="InterPro" id="IPR000048">
    <property type="entry name" value="IQ_motif_EF-hand-BS"/>
</dbReference>
<dbReference type="AlphaFoldDB" id="A0A7S4QYN3"/>
<reference evidence="9" key="1">
    <citation type="submission" date="2021-01" db="EMBL/GenBank/DDBJ databases">
        <authorList>
            <person name="Corre E."/>
            <person name="Pelletier E."/>
            <person name="Niang G."/>
            <person name="Scheremetjew M."/>
            <person name="Finn R."/>
            <person name="Kale V."/>
            <person name="Holt S."/>
            <person name="Cochrane G."/>
            <person name="Meng A."/>
            <person name="Brown T."/>
            <person name="Cohen L."/>
        </authorList>
    </citation>
    <scope>NUCLEOTIDE SEQUENCE</scope>
    <source>
        <strain evidence="9">CCMP3105</strain>
    </source>
</reference>
<feature type="compositionally biased region" description="Low complexity" evidence="7">
    <location>
        <begin position="641"/>
        <end position="653"/>
    </location>
</feature>
<dbReference type="GO" id="GO:0007015">
    <property type="term" value="P:actin filament organization"/>
    <property type="evidence" value="ECO:0007669"/>
    <property type="project" value="TreeGrafter"/>
</dbReference>
<feature type="compositionally biased region" description="Low complexity" evidence="7">
    <location>
        <begin position="301"/>
        <end position="320"/>
    </location>
</feature>
<evidence type="ECO:0000256" key="6">
    <source>
        <dbReference type="PROSITE-ProRule" id="PRU00782"/>
    </source>
</evidence>
<keyword evidence="4" id="KW-0505">Motor protein</keyword>
<dbReference type="Gene3D" id="6.20.240.20">
    <property type="match status" value="1"/>
</dbReference>